<comment type="caution">
    <text evidence="2">The sequence shown here is derived from an EMBL/GenBank/DDBJ whole genome shotgun (WGS) entry which is preliminary data.</text>
</comment>
<dbReference type="PANTHER" id="PTHR11439">
    <property type="entry name" value="GAG-POL-RELATED RETROTRANSPOSON"/>
    <property type="match status" value="1"/>
</dbReference>
<keyword evidence="3" id="KW-1185">Reference proteome</keyword>
<dbReference type="InterPro" id="IPR057670">
    <property type="entry name" value="SH3_retrovirus"/>
</dbReference>
<reference evidence="2" key="1">
    <citation type="submission" date="2023-03" db="EMBL/GenBank/DDBJ databases">
        <title>Chromosome-scale reference genome and RAD-based genetic map of yellow starthistle (Centaurea solstitialis) reveal putative structural variation and QTLs associated with invader traits.</title>
        <authorList>
            <person name="Reatini B."/>
            <person name="Cang F.A."/>
            <person name="Jiang Q."/>
            <person name="Mckibben M.T.W."/>
            <person name="Barker M.S."/>
            <person name="Rieseberg L.H."/>
            <person name="Dlugosch K.M."/>
        </authorList>
    </citation>
    <scope>NUCLEOTIDE SEQUENCE</scope>
    <source>
        <strain evidence="2">CAN-66</strain>
        <tissue evidence="2">Leaf</tissue>
    </source>
</reference>
<accession>A0AA38T4C0</accession>
<protein>
    <recommendedName>
        <fullName evidence="1">Integrase catalytic domain-containing protein</fullName>
    </recommendedName>
</protein>
<sequence length="405" mass="46723">MEFQNEVQNQLDRKIKFLRSDRGGEYLSQEFENPLMECWIVSQLTPPYTPQMNGVSEGRNRTLLDMIWGCEVYVKRTTSEKLKPKSDKCIFVGYPKTIVGYYFYNPNENKVFVAQNGEFLEDKFLSLENTRNDVDLQEVEEDITIPSVEPLIQQEHVEPQPKTVKEVQTHDFRRSTRIRQELDRYLGFLIAQDNGDLNEPASYGDVVLGSDSEQWLEAMKAEMQSIFKWKACRVTLYRGMIGSLLYLTASHPDIMYSTCLCARYQAEPKESHLTAVKRIFRYLKGTPNLGIRYAKDSGFDLTMANTGTNTNNLSPCSILEKDNLTRSNFHDWECNLQIVLRHERKWYILEQPLGEAPPANANATVGNAYRKYIDDLLDVGCLMLTTMSPEFQTGLMNTNAYDIIR</sequence>
<dbReference type="AlphaFoldDB" id="A0AA38T4C0"/>
<dbReference type="Proteomes" id="UP001172457">
    <property type="component" value="Chromosome 5"/>
</dbReference>
<dbReference type="Gene3D" id="3.30.420.10">
    <property type="entry name" value="Ribonuclease H-like superfamily/Ribonuclease H"/>
    <property type="match status" value="1"/>
</dbReference>
<proteinExistence type="predicted"/>
<dbReference type="Pfam" id="PF25597">
    <property type="entry name" value="SH3_retrovirus"/>
    <property type="match status" value="1"/>
</dbReference>
<dbReference type="InterPro" id="IPR036397">
    <property type="entry name" value="RNaseH_sf"/>
</dbReference>
<evidence type="ECO:0000313" key="3">
    <source>
        <dbReference type="Proteomes" id="UP001172457"/>
    </source>
</evidence>
<dbReference type="PANTHER" id="PTHR11439:SF463">
    <property type="entry name" value="REVERSE TRANSCRIPTASE TY1_COPIA-TYPE DOMAIN-CONTAINING PROTEIN"/>
    <property type="match status" value="1"/>
</dbReference>
<organism evidence="2 3">
    <name type="scientific">Centaurea solstitialis</name>
    <name type="common">yellow star-thistle</name>
    <dbReference type="NCBI Taxonomy" id="347529"/>
    <lineage>
        <taxon>Eukaryota</taxon>
        <taxon>Viridiplantae</taxon>
        <taxon>Streptophyta</taxon>
        <taxon>Embryophyta</taxon>
        <taxon>Tracheophyta</taxon>
        <taxon>Spermatophyta</taxon>
        <taxon>Magnoliopsida</taxon>
        <taxon>eudicotyledons</taxon>
        <taxon>Gunneridae</taxon>
        <taxon>Pentapetalae</taxon>
        <taxon>asterids</taxon>
        <taxon>campanulids</taxon>
        <taxon>Asterales</taxon>
        <taxon>Asteraceae</taxon>
        <taxon>Carduoideae</taxon>
        <taxon>Cardueae</taxon>
        <taxon>Centaureinae</taxon>
        <taxon>Centaurea</taxon>
    </lineage>
</organism>
<dbReference type="PROSITE" id="PS50994">
    <property type="entry name" value="INTEGRASE"/>
    <property type="match status" value="1"/>
</dbReference>
<dbReference type="GO" id="GO:0015074">
    <property type="term" value="P:DNA integration"/>
    <property type="evidence" value="ECO:0007669"/>
    <property type="project" value="InterPro"/>
</dbReference>
<evidence type="ECO:0000313" key="2">
    <source>
        <dbReference type="EMBL" id="KAJ9547186.1"/>
    </source>
</evidence>
<dbReference type="GO" id="GO:0003676">
    <property type="term" value="F:nucleic acid binding"/>
    <property type="evidence" value="ECO:0007669"/>
    <property type="project" value="InterPro"/>
</dbReference>
<dbReference type="InterPro" id="IPR012337">
    <property type="entry name" value="RNaseH-like_sf"/>
</dbReference>
<dbReference type="InterPro" id="IPR001584">
    <property type="entry name" value="Integrase_cat-core"/>
</dbReference>
<feature type="domain" description="Integrase catalytic" evidence="1">
    <location>
        <begin position="1"/>
        <end position="67"/>
    </location>
</feature>
<dbReference type="EMBL" id="JARYMX010000005">
    <property type="protein sequence ID" value="KAJ9547186.1"/>
    <property type="molecule type" value="Genomic_DNA"/>
</dbReference>
<dbReference type="SUPFAM" id="SSF53098">
    <property type="entry name" value="Ribonuclease H-like"/>
    <property type="match status" value="1"/>
</dbReference>
<name>A0AA38T4C0_9ASTR</name>
<evidence type="ECO:0000259" key="1">
    <source>
        <dbReference type="PROSITE" id="PS50994"/>
    </source>
</evidence>
<gene>
    <name evidence="2" type="ORF">OSB04_019729</name>
</gene>